<dbReference type="Pfam" id="PF03732">
    <property type="entry name" value="Retrotrans_gag"/>
    <property type="match status" value="1"/>
</dbReference>
<keyword evidence="4" id="KW-1185">Reference proteome</keyword>
<evidence type="ECO:0000256" key="1">
    <source>
        <dbReference type="SAM" id="MobiDB-lite"/>
    </source>
</evidence>
<organism evidence="3 4">
    <name type="scientific">Rotaria magnacalcarata</name>
    <dbReference type="NCBI Taxonomy" id="392030"/>
    <lineage>
        <taxon>Eukaryota</taxon>
        <taxon>Metazoa</taxon>
        <taxon>Spiralia</taxon>
        <taxon>Gnathifera</taxon>
        <taxon>Rotifera</taxon>
        <taxon>Eurotatoria</taxon>
        <taxon>Bdelloidea</taxon>
        <taxon>Philodinida</taxon>
        <taxon>Philodinidae</taxon>
        <taxon>Rotaria</taxon>
    </lineage>
</organism>
<gene>
    <name evidence="3" type="ORF">OVN521_LOCUS33918</name>
</gene>
<evidence type="ECO:0000259" key="2">
    <source>
        <dbReference type="Pfam" id="PF03732"/>
    </source>
</evidence>
<feature type="domain" description="Retrotransposon gag" evidence="2">
    <location>
        <begin position="161"/>
        <end position="228"/>
    </location>
</feature>
<dbReference type="AlphaFoldDB" id="A0A820N7T7"/>
<accession>A0A820N7T7</accession>
<proteinExistence type="predicted"/>
<dbReference type="InterPro" id="IPR005162">
    <property type="entry name" value="Retrotrans_gag_dom"/>
</dbReference>
<reference evidence="3" key="1">
    <citation type="submission" date="2021-02" db="EMBL/GenBank/DDBJ databases">
        <authorList>
            <person name="Nowell W R."/>
        </authorList>
    </citation>
    <scope>NUCLEOTIDE SEQUENCE</scope>
</reference>
<protein>
    <recommendedName>
        <fullName evidence="2">Retrotransposon gag domain-containing protein</fullName>
    </recommendedName>
</protein>
<name>A0A820N7T7_9BILA</name>
<feature type="region of interest" description="Disordered" evidence="1">
    <location>
        <begin position="1"/>
        <end position="22"/>
    </location>
</feature>
<evidence type="ECO:0000313" key="4">
    <source>
        <dbReference type="Proteomes" id="UP000663866"/>
    </source>
</evidence>
<comment type="caution">
    <text evidence="3">The sequence shown here is derived from an EMBL/GenBank/DDBJ whole genome shotgun (WGS) entry which is preliminary data.</text>
</comment>
<evidence type="ECO:0000313" key="3">
    <source>
        <dbReference type="EMBL" id="CAF4384569.1"/>
    </source>
</evidence>
<dbReference type="Proteomes" id="UP000663866">
    <property type="component" value="Unassembled WGS sequence"/>
</dbReference>
<sequence length="250" mass="29277">MQTPSKEPESSSMTHEEEEEMLHDISKLQEQVQQMSRSQKLTDAKINGVEAKINGVEAKMDNLKIDLNTNLKTGMADLKTDLTNFLQEILTNGEKVVKETHDENKRNVNHDSIDANVGSKNHHIPKIDMRKFDGKDPTTWILQMEQFFDLNNVQNAQKVRMATIYLEPNQFVWYQWLCSRKQFITWAIFTEELIAHYEDTKSNTFFSQLISLKQKGSVMEHIEEFQKLNIRDNIQHDVYLWKPDSLEKAF</sequence>
<dbReference type="EMBL" id="CAJOBG010039319">
    <property type="protein sequence ID" value="CAF4384569.1"/>
    <property type="molecule type" value="Genomic_DNA"/>
</dbReference>
<feature type="non-terminal residue" evidence="3">
    <location>
        <position position="250"/>
    </location>
</feature>